<reference evidence="1 2" key="1">
    <citation type="journal article" date="2014" name="Int. J. Syst. Evol. Microbiol.">
        <title>Complete genome sequence of Corynebacterium casei LMG S-19264T (=DSM 44701T), isolated from a smear-ripened cheese.</title>
        <authorList>
            <consortium name="US DOE Joint Genome Institute (JGI-PGF)"/>
            <person name="Walter F."/>
            <person name="Albersmeier A."/>
            <person name="Kalinowski J."/>
            <person name="Ruckert C."/>
        </authorList>
    </citation>
    <scope>NUCLEOTIDE SEQUENCE [LARGE SCALE GENOMIC DNA]</scope>
    <source>
        <strain evidence="1 2">CGMCC 1.15295</strain>
    </source>
</reference>
<dbReference type="AlphaFoldDB" id="A0A8J2XF78"/>
<accession>A0A8J2XF78</accession>
<name>A0A8J2XF78_9FLAO</name>
<protein>
    <submittedName>
        <fullName evidence="1">Uncharacterized protein</fullName>
    </submittedName>
</protein>
<dbReference type="EMBL" id="BMIC01000001">
    <property type="protein sequence ID" value="GFZ77824.1"/>
    <property type="molecule type" value="Genomic_DNA"/>
</dbReference>
<comment type="caution">
    <text evidence="1">The sequence shown here is derived from an EMBL/GenBank/DDBJ whole genome shotgun (WGS) entry which is preliminary data.</text>
</comment>
<sequence length="183" mass="21791">MKNYIKIIILALVLNSCGKAISNIAVEDRLEHTETLKLYKGDKIKFWTKIKYRYENAIEIGYSVKIYKDGEFYTQYNYNPLSTNPKYLSSTAMWIISKKRNPDWIRHNENRFTIFGWKKNEDEREDYQKEKHIIKYGIKKNVKGKNNPIFTVKEDGVYTFKAKLNVDTEDSFKIIKAEIILRK</sequence>
<dbReference type="RefSeq" id="WP_188604675.1">
    <property type="nucleotide sequence ID" value="NZ_BMIC01000001.1"/>
</dbReference>
<keyword evidence="2" id="KW-1185">Reference proteome</keyword>
<dbReference type="Proteomes" id="UP000598120">
    <property type="component" value="Unassembled WGS sequence"/>
</dbReference>
<evidence type="ECO:0000313" key="2">
    <source>
        <dbReference type="Proteomes" id="UP000598120"/>
    </source>
</evidence>
<gene>
    <name evidence="1" type="ORF">GCM10011531_04090</name>
</gene>
<evidence type="ECO:0000313" key="1">
    <source>
        <dbReference type="EMBL" id="GFZ77824.1"/>
    </source>
</evidence>
<proteinExistence type="predicted"/>
<organism evidence="1 2">
    <name type="scientific">Aquaticitalea lipolytica</name>
    <dbReference type="NCBI Taxonomy" id="1247562"/>
    <lineage>
        <taxon>Bacteria</taxon>
        <taxon>Pseudomonadati</taxon>
        <taxon>Bacteroidota</taxon>
        <taxon>Flavobacteriia</taxon>
        <taxon>Flavobacteriales</taxon>
        <taxon>Flavobacteriaceae</taxon>
        <taxon>Aquaticitalea</taxon>
    </lineage>
</organism>